<evidence type="ECO:0000259" key="1">
    <source>
        <dbReference type="Pfam" id="PF00694"/>
    </source>
</evidence>
<accession>A0A914PT90</accession>
<sequence>MSGDVKVDPKSDRLQLLEPFKAWEGKDFEDFVVLIKVKGKCTTDHISAAGPWLKYRGHLDNISNNLFLTAVNAENGEMNNIRNQLTNEFGKVNDTARYYKSKGVNWVAIGDENYGEGSSREHAALEPRHLGGRAIIVKSFARIHETNLKKQGMLPLTFANPADYDKIQPSDKISIVGLTSFAPGKPLKAVLKHKDGSKDEITLNHTFNEQQIEWFKAGSALNRMKQVAAGK</sequence>
<dbReference type="GO" id="GO:0051539">
    <property type="term" value="F:4 iron, 4 sulfur cluster binding"/>
    <property type="evidence" value="ECO:0007669"/>
    <property type="project" value="TreeGrafter"/>
</dbReference>
<keyword evidence="2" id="KW-1185">Reference proteome</keyword>
<dbReference type="Gene3D" id="3.20.19.10">
    <property type="entry name" value="Aconitase, domain 4"/>
    <property type="match status" value="1"/>
</dbReference>
<dbReference type="Proteomes" id="UP000887578">
    <property type="component" value="Unplaced"/>
</dbReference>
<reference evidence="3" key="1">
    <citation type="submission" date="2022-11" db="UniProtKB">
        <authorList>
            <consortium name="WormBaseParasite"/>
        </authorList>
    </citation>
    <scope>IDENTIFICATION</scope>
</reference>
<dbReference type="InterPro" id="IPR015928">
    <property type="entry name" value="Aconitase/3IPM_dehydase_swvl"/>
</dbReference>
<dbReference type="WBParaSite" id="PDA_v2.g1944.t1">
    <property type="protein sequence ID" value="PDA_v2.g1944.t1"/>
    <property type="gene ID" value="PDA_v2.g1944"/>
</dbReference>
<feature type="domain" description="Aconitase A/isopropylmalate dehydratase small subunit swivel" evidence="1">
    <location>
        <begin position="33"/>
        <end position="160"/>
    </location>
</feature>
<dbReference type="GO" id="GO:0005829">
    <property type="term" value="C:cytosol"/>
    <property type="evidence" value="ECO:0007669"/>
    <property type="project" value="TreeGrafter"/>
</dbReference>
<dbReference type="CDD" id="cd01578">
    <property type="entry name" value="AcnA_Mitochon_Swivel"/>
    <property type="match status" value="1"/>
</dbReference>
<name>A0A914PT90_9BILA</name>
<dbReference type="GO" id="GO:0006099">
    <property type="term" value="P:tricarboxylic acid cycle"/>
    <property type="evidence" value="ECO:0007669"/>
    <property type="project" value="TreeGrafter"/>
</dbReference>
<dbReference type="PANTHER" id="PTHR43160:SF3">
    <property type="entry name" value="ACONITATE HYDRATASE, MITOCHONDRIAL"/>
    <property type="match status" value="1"/>
</dbReference>
<dbReference type="InterPro" id="IPR050926">
    <property type="entry name" value="Aconitase/IPM_isomerase"/>
</dbReference>
<dbReference type="PANTHER" id="PTHR43160">
    <property type="entry name" value="ACONITATE HYDRATASE B"/>
    <property type="match status" value="1"/>
</dbReference>
<dbReference type="GO" id="GO:0005739">
    <property type="term" value="C:mitochondrion"/>
    <property type="evidence" value="ECO:0007669"/>
    <property type="project" value="TreeGrafter"/>
</dbReference>
<dbReference type="GO" id="GO:0003994">
    <property type="term" value="F:aconitate hydratase activity"/>
    <property type="evidence" value="ECO:0007669"/>
    <property type="project" value="TreeGrafter"/>
</dbReference>
<evidence type="ECO:0000313" key="3">
    <source>
        <dbReference type="WBParaSite" id="PDA_v2.g1944.t1"/>
    </source>
</evidence>
<proteinExistence type="predicted"/>
<dbReference type="FunFam" id="3.20.19.10:FF:000002">
    <property type="entry name" value="Aconitate hydratase, mitochondrial"/>
    <property type="match status" value="1"/>
</dbReference>
<dbReference type="AlphaFoldDB" id="A0A914PT90"/>
<evidence type="ECO:0000313" key="2">
    <source>
        <dbReference type="Proteomes" id="UP000887578"/>
    </source>
</evidence>
<dbReference type="SUPFAM" id="SSF52016">
    <property type="entry name" value="LeuD/IlvD-like"/>
    <property type="match status" value="1"/>
</dbReference>
<protein>
    <submittedName>
        <fullName evidence="3">Aconitase A/isopropylmalate dehydratase small subunit swivel domain-containing protein</fullName>
    </submittedName>
</protein>
<dbReference type="Pfam" id="PF00694">
    <property type="entry name" value="Aconitase_C"/>
    <property type="match status" value="1"/>
</dbReference>
<dbReference type="InterPro" id="IPR000573">
    <property type="entry name" value="AconitaseA/IPMdHydase_ssu_swvl"/>
</dbReference>
<organism evidence="2 3">
    <name type="scientific">Panagrolaimus davidi</name>
    <dbReference type="NCBI Taxonomy" id="227884"/>
    <lineage>
        <taxon>Eukaryota</taxon>
        <taxon>Metazoa</taxon>
        <taxon>Ecdysozoa</taxon>
        <taxon>Nematoda</taxon>
        <taxon>Chromadorea</taxon>
        <taxon>Rhabditida</taxon>
        <taxon>Tylenchina</taxon>
        <taxon>Panagrolaimomorpha</taxon>
        <taxon>Panagrolaimoidea</taxon>
        <taxon>Panagrolaimidae</taxon>
        <taxon>Panagrolaimus</taxon>
    </lineage>
</organism>